<evidence type="ECO:0000313" key="2">
    <source>
        <dbReference type="Proteomes" id="UP000283387"/>
    </source>
</evidence>
<organism evidence="1 2">
    <name type="scientific">Mangrovibacterium diazotrophicum</name>
    <dbReference type="NCBI Taxonomy" id="1261403"/>
    <lineage>
        <taxon>Bacteria</taxon>
        <taxon>Pseudomonadati</taxon>
        <taxon>Bacteroidota</taxon>
        <taxon>Bacteroidia</taxon>
        <taxon>Marinilabiliales</taxon>
        <taxon>Prolixibacteraceae</taxon>
        <taxon>Mangrovibacterium</taxon>
    </lineage>
</organism>
<dbReference type="RefSeq" id="WP_120275096.1">
    <property type="nucleotide sequence ID" value="NZ_RAPN01000004.1"/>
</dbReference>
<protein>
    <submittedName>
        <fullName evidence="1">Uncharacterized protein</fullName>
    </submittedName>
</protein>
<proteinExistence type="predicted"/>
<comment type="caution">
    <text evidence="1">The sequence shown here is derived from an EMBL/GenBank/DDBJ whole genome shotgun (WGS) entry which is preliminary data.</text>
</comment>
<accession>A0A419VW54</accession>
<evidence type="ECO:0000313" key="1">
    <source>
        <dbReference type="EMBL" id="RKD86399.1"/>
    </source>
</evidence>
<keyword evidence="2" id="KW-1185">Reference proteome</keyword>
<dbReference type="PROSITE" id="PS51257">
    <property type="entry name" value="PROKAR_LIPOPROTEIN"/>
    <property type="match status" value="1"/>
</dbReference>
<sequence length="232" mass="27218">MKDKIGHIIIGLVLLLTISCNQNIKKNGQSITYETDFNSIKIDSITYSEQNIKIYFTDSSTYFNHIIAGQVGQYVIYKYKLIENKNSEKISLIFSTPLRDEKEAGISLSMNDFKVAQTKFENPVFADFVKELFKLNKKYQELYNKEKSSLLDRINSFFGRAVHEKYKDKIGDYDYFFGYDSYDVFIQYFKDCKSQNKSEATEFVDMLSNDTLYIKSESQPELERLIQKYSKK</sequence>
<dbReference type="Proteomes" id="UP000283387">
    <property type="component" value="Unassembled WGS sequence"/>
</dbReference>
<dbReference type="AlphaFoldDB" id="A0A419VW54"/>
<dbReference type="EMBL" id="RAPN01000004">
    <property type="protein sequence ID" value="RKD86399.1"/>
    <property type="molecule type" value="Genomic_DNA"/>
</dbReference>
<name>A0A419VW54_9BACT</name>
<gene>
    <name evidence="1" type="ORF">BC643_4090</name>
</gene>
<reference evidence="1 2" key="1">
    <citation type="submission" date="2018-09" db="EMBL/GenBank/DDBJ databases">
        <title>Genomic Encyclopedia of Archaeal and Bacterial Type Strains, Phase II (KMG-II): from individual species to whole genera.</title>
        <authorList>
            <person name="Goeker M."/>
        </authorList>
    </citation>
    <scope>NUCLEOTIDE SEQUENCE [LARGE SCALE GENOMIC DNA]</scope>
    <source>
        <strain evidence="1 2">DSM 27148</strain>
    </source>
</reference>